<organism evidence="6">
    <name type="scientific">Thermohahella caldifontis</name>
    <dbReference type="NCBI Taxonomy" id="3142973"/>
    <lineage>
        <taxon>Bacteria</taxon>
        <taxon>Pseudomonadati</taxon>
        <taxon>Pseudomonadota</taxon>
        <taxon>Gammaproteobacteria</taxon>
        <taxon>Oceanospirillales</taxon>
        <taxon>Hahellaceae</taxon>
        <taxon>Thermohahella</taxon>
    </lineage>
</organism>
<dbReference type="PROSITE" id="PS50042">
    <property type="entry name" value="CNMP_BINDING_3"/>
    <property type="match status" value="1"/>
</dbReference>
<dbReference type="AlphaFoldDB" id="A0AB39V081"/>
<dbReference type="InterPro" id="IPR036390">
    <property type="entry name" value="WH_DNA-bd_sf"/>
</dbReference>
<feature type="domain" description="Cyclic nucleotide-binding" evidence="4">
    <location>
        <begin position="15"/>
        <end position="136"/>
    </location>
</feature>
<dbReference type="SUPFAM" id="SSF51206">
    <property type="entry name" value="cAMP-binding domain-like"/>
    <property type="match status" value="1"/>
</dbReference>
<dbReference type="PROSITE" id="PS51063">
    <property type="entry name" value="HTH_CRP_2"/>
    <property type="match status" value="1"/>
</dbReference>
<evidence type="ECO:0000313" key="6">
    <source>
        <dbReference type="EMBL" id="XDT73491.1"/>
    </source>
</evidence>
<dbReference type="EMBL" id="CP154858">
    <property type="protein sequence ID" value="XDT73491.1"/>
    <property type="molecule type" value="Genomic_DNA"/>
</dbReference>
<keyword evidence="3" id="KW-0804">Transcription</keyword>
<dbReference type="InterPro" id="IPR012318">
    <property type="entry name" value="HTH_CRP"/>
</dbReference>
<evidence type="ECO:0000259" key="5">
    <source>
        <dbReference type="PROSITE" id="PS51063"/>
    </source>
</evidence>
<dbReference type="Gene3D" id="1.10.10.10">
    <property type="entry name" value="Winged helix-like DNA-binding domain superfamily/Winged helix DNA-binding domain"/>
    <property type="match status" value="1"/>
</dbReference>
<dbReference type="SMART" id="SM00419">
    <property type="entry name" value="HTH_CRP"/>
    <property type="match status" value="1"/>
</dbReference>
<dbReference type="KEGG" id="tcd:AAIA72_05860"/>
<evidence type="ECO:0000256" key="2">
    <source>
        <dbReference type="ARBA" id="ARBA00023125"/>
    </source>
</evidence>
<dbReference type="CDD" id="cd00038">
    <property type="entry name" value="CAP_ED"/>
    <property type="match status" value="1"/>
</dbReference>
<dbReference type="Pfam" id="PF00027">
    <property type="entry name" value="cNMP_binding"/>
    <property type="match status" value="1"/>
</dbReference>
<dbReference type="PANTHER" id="PTHR24567:SF68">
    <property type="entry name" value="DNA-BINDING TRANSCRIPTIONAL DUAL REGULATOR CRP"/>
    <property type="match status" value="1"/>
</dbReference>
<protein>
    <submittedName>
        <fullName evidence="6">Crp/Fnr family transcriptional regulator</fullName>
    </submittedName>
</protein>
<dbReference type="RefSeq" id="WP_369602482.1">
    <property type="nucleotide sequence ID" value="NZ_CP154858.1"/>
</dbReference>
<proteinExistence type="predicted"/>
<evidence type="ECO:0000256" key="1">
    <source>
        <dbReference type="ARBA" id="ARBA00023015"/>
    </source>
</evidence>
<reference evidence="6" key="1">
    <citation type="submission" date="2024-05" db="EMBL/GenBank/DDBJ databases">
        <title>Genome sequencing of novel strain.</title>
        <authorList>
            <person name="Ganbat D."/>
            <person name="Ganbat S."/>
            <person name="Lee S.-J."/>
        </authorList>
    </citation>
    <scope>NUCLEOTIDE SEQUENCE</scope>
    <source>
        <strain evidence="6">SMD15-11</strain>
    </source>
</reference>
<dbReference type="GO" id="GO:0003700">
    <property type="term" value="F:DNA-binding transcription factor activity"/>
    <property type="evidence" value="ECO:0007669"/>
    <property type="project" value="TreeGrafter"/>
</dbReference>
<evidence type="ECO:0000256" key="3">
    <source>
        <dbReference type="ARBA" id="ARBA00023163"/>
    </source>
</evidence>
<dbReference type="InterPro" id="IPR036388">
    <property type="entry name" value="WH-like_DNA-bd_sf"/>
</dbReference>
<accession>A0AB39V081</accession>
<keyword evidence="2" id="KW-0238">DNA-binding</keyword>
<dbReference type="SMART" id="SM00100">
    <property type="entry name" value="cNMP"/>
    <property type="match status" value="1"/>
</dbReference>
<dbReference type="GO" id="GO:0005829">
    <property type="term" value="C:cytosol"/>
    <property type="evidence" value="ECO:0007669"/>
    <property type="project" value="TreeGrafter"/>
</dbReference>
<dbReference type="InterPro" id="IPR050397">
    <property type="entry name" value="Env_Response_Regulators"/>
</dbReference>
<dbReference type="Gene3D" id="2.60.120.10">
    <property type="entry name" value="Jelly Rolls"/>
    <property type="match status" value="1"/>
</dbReference>
<dbReference type="InterPro" id="IPR018490">
    <property type="entry name" value="cNMP-bd_dom_sf"/>
</dbReference>
<dbReference type="InterPro" id="IPR014710">
    <property type="entry name" value="RmlC-like_jellyroll"/>
</dbReference>
<dbReference type="InterPro" id="IPR000595">
    <property type="entry name" value="cNMP-bd_dom"/>
</dbReference>
<dbReference type="Pfam" id="PF13545">
    <property type="entry name" value="HTH_Crp_2"/>
    <property type="match status" value="1"/>
</dbReference>
<keyword evidence="1" id="KW-0805">Transcription regulation</keyword>
<dbReference type="GO" id="GO:0003677">
    <property type="term" value="F:DNA binding"/>
    <property type="evidence" value="ECO:0007669"/>
    <property type="project" value="UniProtKB-KW"/>
</dbReference>
<sequence length="226" mass="26016">MLHALTTASLRRHYLFSKLSEDELARIGEHAQIIDLEAGENLFFQDTEAEYFYQVHSGQIKLSRLNPDGNEKVIEILSPDETFAEAVMFMNIRRYPVTATAVTPSTIYAFRSQVFLDIVRNNNDLCLRLLGDMAMRLRSRMHEIEQLTMKNATYRVVRYFVHELEQVGKESGELELSVQKQLLASRLSIKPETLSRILAVLRDQGLIQSQGKKIVILDPEALRNYE</sequence>
<name>A0AB39V081_9GAMM</name>
<dbReference type="SUPFAM" id="SSF46785">
    <property type="entry name" value="Winged helix' DNA-binding domain"/>
    <property type="match status" value="1"/>
</dbReference>
<gene>
    <name evidence="6" type="ORF">AAIA72_05860</name>
</gene>
<evidence type="ECO:0000259" key="4">
    <source>
        <dbReference type="PROSITE" id="PS50042"/>
    </source>
</evidence>
<feature type="domain" description="HTH crp-type" evidence="5">
    <location>
        <begin position="150"/>
        <end position="220"/>
    </location>
</feature>
<dbReference type="PANTHER" id="PTHR24567">
    <property type="entry name" value="CRP FAMILY TRANSCRIPTIONAL REGULATORY PROTEIN"/>
    <property type="match status" value="1"/>
</dbReference>